<organism evidence="1 2">
    <name type="scientific">Deinococcus soli</name>
    <name type="common">ex Cha et al. 2016</name>
    <dbReference type="NCBI Taxonomy" id="1309411"/>
    <lineage>
        <taxon>Bacteria</taxon>
        <taxon>Thermotogati</taxon>
        <taxon>Deinococcota</taxon>
        <taxon>Deinococci</taxon>
        <taxon>Deinococcales</taxon>
        <taxon>Deinococcaceae</taxon>
        <taxon>Deinococcus</taxon>
    </lineage>
</organism>
<name>A0AAE4BMP5_9DEIO</name>
<dbReference type="AlphaFoldDB" id="A0AAE4BMP5"/>
<comment type="caution">
    <text evidence="1">The sequence shown here is derived from an EMBL/GenBank/DDBJ whole genome shotgun (WGS) entry which is preliminary data.</text>
</comment>
<dbReference type="RefSeq" id="WP_309854775.1">
    <property type="nucleotide sequence ID" value="NZ_JAVDQJ010000005.1"/>
</dbReference>
<gene>
    <name evidence="1" type="ORF">J2Y00_001922</name>
</gene>
<accession>A0AAE4BMP5</accession>
<sequence length="174" mass="18395">MTVTTALTDPTLRETTLLRMCGALLSAAPLTGRARTLLNDILGTDDQSLDAALKQVQAHSSALARHPNLDVVEPAGHLHVDGGCLIIGTPGGAHRAADGQWTLNPALNDMDDHGVAVDGQHEAHWVKTGLGDGVYPLYIRRSEDGNVAELRVVFLPLDVAAHPRGIGTPPRKAD</sequence>
<evidence type="ECO:0000313" key="2">
    <source>
        <dbReference type="Proteomes" id="UP001185331"/>
    </source>
</evidence>
<reference evidence="1" key="1">
    <citation type="submission" date="2023-07" db="EMBL/GenBank/DDBJ databases">
        <title>Sorghum-associated microbial communities from plants grown in Nebraska, USA.</title>
        <authorList>
            <person name="Schachtman D."/>
        </authorList>
    </citation>
    <scope>NUCLEOTIDE SEQUENCE</scope>
    <source>
        <strain evidence="1">BE330</strain>
    </source>
</reference>
<protein>
    <submittedName>
        <fullName evidence="1">Uncharacterized protein</fullName>
    </submittedName>
</protein>
<dbReference type="EMBL" id="JAVDQK010000004">
    <property type="protein sequence ID" value="MDR6218359.1"/>
    <property type="molecule type" value="Genomic_DNA"/>
</dbReference>
<evidence type="ECO:0000313" key="1">
    <source>
        <dbReference type="EMBL" id="MDR6218359.1"/>
    </source>
</evidence>
<proteinExistence type="predicted"/>
<dbReference type="Proteomes" id="UP001185331">
    <property type="component" value="Unassembled WGS sequence"/>
</dbReference>